<evidence type="ECO:0008006" key="3">
    <source>
        <dbReference type="Google" id="ProtNLM"/>
    </source>
</evidence>
<dbReference type="InterPro" id="IPR007607">
    <property type="entry name" value="BacA/B"/>
</dbReference>
<reference evidence="1" key="1">
    <citation type="submission" date="2021-02" db="EMBL/GenBank/DDBJ databases">
        <authorList>
            <person name="Cremers G."/>
            <person name="Picone N."/>
        </authorList>
    </citation>
    <scope>NUCLEOTIDE SEQUENCE</scope>
    <source>
        <strain evidence="1">PQ17</strain>
    </source>
</reference>
<dbReference type="AlphaFoldDB" id="A0A8J2BKZ3"/>
<dbReference type="EMBL" id="CAJNOB010000034">
    <property type="protein sequence ID" value="CAF0701221.1"/>
    <property type="molecule type" value="Genomic_DNA"/>
</dbReference>
<organism evidence="1 2">
    <name type="scientific">Candidatus Methylacidithermus pantelleriae</name>
    <dbReference type="NCBI Taxonomy" id="2744239"/>
    <lineage>
        <taxon>Bacteria</taxon>
        <taxon>Pseudomonadati</taxon>
        <taxon>Verrucomicrobiota</taxon>
        <taxon>Methylacidiphilae</taxon>
        <taxon>Methylacidiphilales</taxon>
        <taxon>Methylacidiphilaceae</taxon>
        <taxon>Candidatus Methylacidithermus</taxon>
    </lineage>
</organism>
<gene>
    <name evidence="1" type="ORF">MPNT_40189</name>
</gene>
<keyword evidence="2" id="KW-1185">Reference proteome</keyword>
<evidence type="ECO:0000313" key="1">
    <source>
        <dbReference type="EMBL" id="CAF0701221.1"/>
    </source>
</evidence>
<proteinExistence type="predicted"/>
<accession>A0A8J2BKZ3</accession>
<dbReference type="RefSeq" id="WP_174582258.1">
    <property type="nucleotide sequence ID" value="NZ_CAJNOB010000034.1"/>
</dbReference>
<evidence type="ECO:0000313" key="2">
    <source>
        <dbReference type="Proteomes" id="UP000663859"/>
    </source>
</evidence>
<dbReference type="Proteomes" id="UP000663859">
    <property type="component" value="Unassembled WGS sequence"/>
</dbReference>
<comment type="caution">
    <text evidence="1">The sequence shown here is derived from an EMBL/GenBank/DDBJ whole genome shotgun (WGS) entry which is preliminary data.</text>
</comment>
<name>A0A8J2BKZ3_9BACT</name>
<dbReference type="Pfam" id="PF04519">
    <property type="entry name" value="Bactofilin"/>
    <property type="match status" value="1"/>
</dbReference>
<protein>
    <recommendedName>
        <fullName evidence="3">Polymer-forming cytoskeletal protein</fullName>
    </recommendedName>
</protein>
<sequence length="249" mass="27363">MGFLFRKGKAKRLLRCPYCGAAQWEAAGAISTLCRSCRKYIALEVGGRPKATARPKPTRAIRCLYCGSEQKVYEDALSTTCGFCGRHLDVGSYLIRGRFGKRIYTQGDVFFAKGSLYIGPEVVGRRVLIGGELRTTVHGLELVEIREEGRVRGTIRAPMVRVAAGADSSVRGVLCRCLRVEGLLWVEGKVMAQEIEVGKRGILEASEVKAGSLQVSSGGGFHARTTLLPEMEQKEDFSILDRKTEECQL</sequence>